<sequence>MYVHTYVHTYLLIYCNAT</sequence>
<proteinExistence type="predicted"/>
<reference evidence="1" key="1">
    <citation type="submission" date="2022-02" db="EMBL/GenBank/DDBJ databases">
        <authorList>
            <person name="King R."/>
        </authorList>
    </citation>
    <scope>NUCLEOTIDE SEQUENCE</scope>
</reference>
<keyword evidence="2" id="KW-1185">Reference proteome</keyword>
<evidence type="ECO:0000313" key="1">
    <source>
        <dbReference type="EMBL" id="CAH1643104.1"/>
    </source>
</evidence>
<gene>
    <name evidence="1" type="ORF">SPLIT_LOCUS8460</name>
</gene>
<evidence type="ECO:0000313" key="2">
    <source>
        <dbReference type="Proteomes" id="UP001153321"/>
    </source>
</evidence>
<organism evidence="1 2">
    <name type="scientific">Spodoptera littoralis</name>
    <name type="common">Egyptian cotton leafworm</name>
    <dbReference type="NCBI Taxonomy" id="7109"/>
    <lineage>
        <taxon>Eukaryota</taxon>
        <taxon>Metazoa</taxon>
        <taxon>Ecdysozoa</taxon>
        <taxon>Arthropoda</taxon>
        <taxon>Hexapoda</taxon>
        <taxon>Insecta</taxon>
        <taxon>Pterygota</taxon>
        <taxon>Neoptera</taxon>
        <taxon>Endopterygota</taxon>
        <taxon>Lepidoptera</taxon>
        <taxon>Glossata</taxon>
        <taxon>Ditrysia</taxon>
        <taxon>Noctuoidea</taxon>
        <taxon>Noctuidae</taxon>
        <taxon>Amphipyrinae</taxon>
        <taxon>Spodoptera</taxon>
    </lineage>
</organism>
<dbReference type="AlphaFoldDB" id="A0A9P0I8P5"/>
<accession>A0A9P0I8P5</accession>
<dbReference type="Proteomes" id="UP001153321">
    <property type="component" value="Chromosome 3"/>
</dbReference>
<name>A0A9P0I8P5_SPOLI</name>
<dbReference type="EMBL" id="LR824534">
    <property type="protein sequence ID" value="CAH1643104.1"/>
    <property type="molecule type" value="Genomic_DNA"/>
</dbReference>
<protein>
    <submittedName>
        <fullName evidence="1">Uncharacterized protein</fullName>
    </submittedName>
</protein>